<name>K6VRB2_9ACTN</name>
<comment type="subunit">
    <text evidence="3">The glycine cleavage system is composed of four proteins: P, T, L and H.</text>
</comment>
<dbReference type="Gene3D" id="2.40.50.100">
    <property type="match status" value="1"/>
</dbReference>
<keyword evidence="2 3" id="KW-0450">Lipoyl</keyword>
<evidence type="ECO:0000313" key="7">
    <source>
        <dbReference type="Proteomes" id="UP000035058"/>
    </source>
</evidence>
<proteinExistence type="inferred from homology"/>
<dbReference type="GO" id="GO:0005829">
    <property type="term" value="C:cytosol"/>
    <property type="evidence" value="ECO:0007669"/>
    <property type="project" value="TreeGrafter"/>
</dbReference>
<comment type="function">
    <text evidence="3">The glycine cleavage system catalyzes the degradation of glycine. The H protein shuttles the methylamine group of glycine from the P protein to the T protein.</text>
</comment>
<feature type="modified residue" description="N6-lipoyllysine" evidence="3 4">
    <location>
        <position position="67"/>
    </location>
</feature>
<dbReference type="InterPro" id="IPR011053">
    <property type="entry name" value="Single_hybrid_motif"/>
</dbReference>
<organism evidence="6 7">
    <name type="scientific">Gordonia namibiensis NBRC 108229</name>
    <dbReference type="NCBI Taxonomy" id="1208314"/>
    <lineage>
        <taxon>Bacteria</taxon>
        <taxon>Bacillati</taxon>
        <taxon>Actinomycetota</taxon>
        <taxon>Actinomycetes</taxon>
        <taxon>Mycobacteriales</taxon>
        <taxon>Gordoniaceae</taxon>
        <taxon>Gordonia</taxon>
    </lineage>
</organism>
<dbReference type="PROSITE" id="PS50968">
    <property type="entry name" value="BIOTINYL_LIPOYL"/>
    <property type="match status" value="1"/>
</dbReference>
<dbReference type="InterPro" id="IPR003016">
    <property type="entry name" value="2-oxoA_DH_lipoyl-BS"/>
</dbReference>
<evidence type="ECO:0000256" key="4">
    <source>
        <dbReference type="PIRSR" id="PIRSR617453-50"/>
    </source>
</evidence>
<dbReference type="PANTHER" id="PTHR11715">
    <property type="entry name" value="GLYCINE CLEAVAGE SYSTEM H PROTEIN"/>
    <property type="match status" value="1"/>
</dbReference>
<dbReference type="PANTHER" id="PTHR11715:SF3">
    <property type="entry name" value="GLYCINE CLEAVAGE SYSTEM H PROTEIN-RELATED"/>
    <property type="match status" value="1"/>
</dbReference>
<comment type="cofactor">
    <cofactor evidence="3">
        <name>(R)-lipoate</name>
        <dbReference type="ChEBI" id="CHEBI:83088"/>
    </cofactor>
    <text evidence="3">Binds 1 lipoyl cofactor covalently.</text>
</comment>
<sequence length="134" mass="14189">MTDSKVPEDLRYTAEHEWIEKIGPTTVRVGITDFAQDALGDVVFVQLPDSGAEVAVGESFAEVESTKSVSDIFGPLTGTVSAVNDALDASPELVNSDPYGEGWLVEIEAADEATLEEQLGDVLDAAGYRAVIEG</sequence>
<reference evidence="6 7" key="1">
    <citation type="submission" date="2012-08" db="EMBL/GenBank/DDBJ databases">
        <title>Whole genome shotgun sequence of Gordonia namibiensis NBRC 108229.</title>
        <authorList>
            <person name="Isaki-Nakamura S."/>
            <person name="Hosoyama A."/>
            <person name="Tsuchikane K."/>
            <person name="Katsumata H."/>
            <person name="Baba S."/>
            <person name="Yamazaki S."/>
            <person name="Fujita N."/>
        </authorList>
    </citation>
    <scope>NUCLEOTIDE SEQUENCE [LARGE SCALE GENOMIC DNA]</scope>
    <source>
        <strain evidence="6 7">NBRC 108229</strain>
    </source>
</reference>
<evidence type="ECO:0000256" key="1">
    <source>
        <dbReference type="ARBA" id="ARBA00009249"/>
    </source>
</evidence>
<comment type="similarity">
    <text evidence="1 3">Belongs to the GcvH family.</text>
</comment>
<dbReference type="NCBIfam" id="NF002270">
    <property type="entry name" value="PRK01202.1"/>
    <property type="match status" value="1"/>
</dbReference>
<gene>
    <name evidence="3 6" type="primary">gcvH</name>
    <name evidence="6" type="ORF">GONAM_02_02770</name>
</gene>
<dbReference type="AlphaFoldDB" id="K6VRB2"/>
<dbReference type="Pfam" id="PF01597">
    <property type="entry name" value="GCV_H"/>
    <property type="match status" value="1"/>
</dbReference>
<dbReference type="InterPro" id="IPR033753">
    <property type="entry name" value="GCV_H/Fam206"/>
</dbReference>
<dbReference type="InterPro" id="IPR002930">
    <property type="entry name" value="GCV_H"/>
</dbReference>
<dbReference type="SUPFAM" id="SSF51230">
    <property type="entry name" value="Single hybrid motif"/>
    <property type="match status" value="1"/>
</dbReference>
<dbReference type="HAMAP" id="MF_00272">
    <property type="entry name" value="GcvH"/>
    <property type="match status" value="1"/>
</dbReference>
<accession>K6VRB2</accession>
<dbReference type="EMBL" id="BAHE01000002">
    <property type="protein sequence ID" value="GAB98753.1"/>
    <property type="molecule type" value="Genomic_DNA"/>
</dbReference>
<evidence type="ECO:0000256" key="2">
    <source>
        <dbReference type="ARBA" id="ARBA00022823"/>
    </source>
</evidence>
<evidence type="ECO:0000256" key="3">
    <source>
        <dbReference type="HAMAP-Rule" id="MF_00272"/>
    </source>
</evidence>
<evidence type="ECO:0000313" key="6">
    <source>
        <dbReference type="EMBL" id="GAB98753.1"/>
    </source>
</evidence>
<dbReference type="PROSITE" id="PS00189">
    <property type="entry name" value="LIPOYL"/>
    <property type="match status" value="1"/>
</dbReference>
<dbReference type="CDD" id="cd06848">
    <property type="entry name" value="GCS_H"/>
    <property type="match status" value="1"/>
</dbReference>
<dbReference type="RefSeq" id="WP_006865031.1">
    <property type="nucleotide sequence ID" value="NZ_BAHE01000002.1"/>
</dbReference>
<comment type="caution">
    <text evidence="6">The sequence shown here is derived from an EMBL/GenBank/DDBJ whole genome shotgun (WGS) entry which is preliminary data.</text>
</comment>
<dbReference type="InterPro" id="IPR000089">
    <property type="entry name" value="Biotin_lipoyl"/>
</dbReference>
<dbReference type="GO" id="GO:0019464">
    <property type="term" value="P:glycine decarboxylation via glycine cleavage system"/>
    <property type="evidence" value="ECO:0007669"/>
    <property type="project" value="UniProtKB-UniRule"/>
</dbReference>
<dbReference type="GO" id="GO:0009249">
    <property type="term" value="P:protein lipoylation"/>
    <property type="evidence" value="ECO:0007669"/>
    <property type="project" value="TreeGrafter"/>
</dbReference>
<dbReference type="GO" id="GO:0005960">
    <property type="term" value="C:glycine cleavage complex"/>
    <property type="evidence" value="ECO:0007669"/>
    <property type="project" value="InterPro"/>
</dbReference>
<protein>
    <recommendedName>
        <fullName evidence="3">Glycine cleavage system H protein</fullName>
    </recommendedName>
</protein>
<evidence type="ECO:0000259" key="5">
    <source>
        <dbReference type="PROSITE" id="PS50968"/>
    </source>
</evidence>
<feature type="domain" description="Lipoyl-binding" evidence="5">
    <location>
        <begin position="26"/>
        <end position="108"/>
    </location>
</feature>
<dbReference type="Proteomes" id="UP000035058">
    <property type="component" value="Unassembled WGS sequence"/>
</dbReference>
<dbReference type="NCBIfam" id="TIGR00527">
    <property type="entry name" value="gcvH"/>
    <property type="match status" value="1"/>
</dbReference>
<dbReference type="InterPro" id="IPR017453">
    <property type="entry name" value="GCV_H_sub"/>
</dbReference>
<keyword evidence="7" id="KW-1185">Reference proteome</keyword>